<comment type="caution">
    <text evidence="1">The sequence shown here is derived from an EMBL/GenBank/DDBJ whole genome shotgun (WGS) entry which is preliminary data.</text>
</comment>
<reference evidence="1 2" key="1">
    <citation type="submission" date="2015-06" db="EMBL/GenBank/DDBJ databases">
        <title>Draft genome sequence of beer spoilage bacterium Megasphaera cerevisiae type strain 20462.</title>
        <authorList>
            <person name="Kutumbaka K."/>
            <person name="Pasmowitz J."/>
            <person name="Mategko J."/>
            <person name="Reyes D."/>
            <person name="Friedrich A."/>
            <person name="Han S."/>
            <person name="Martens-Habbena W."/>
            <person name="Neal-McKinney J."/>
            <person name="Janagama H.K."/>
            <person name="Nadala C."/>
            <person name="Samadpour M."/>
        </authorList>
    </citation>
    <scope>NUCLEOTIDE SEQUENCE [LARGE SCALE GENOMIC DNA]</scope>
    <source>
        <strain evidence="1 2">DSM 20462</strain>
    </source>
</reference>
<dbReference type="InParanoid" id="A0A0J6WTC3"/>
<accession>A0A0J6WTC3</accession>
<dbReference type="PATRIC" id="fig|1122219.3.peg.2280"/>
<protein>
    <submittedName>
        <fullName evidence="1">Uncharacterized protein</fullName>
    </submittedName>
</protein>
<name>A0A0J6WTC3_9FIRM</name>
<organism evidence="1 2">
    <name type="scientific">Megasphaera cerevisiae DSM 20462</name>
    <dbReference type="NCBI Taxonomy" id="1122219"/>
    <lineage>
        <taxon>Bacteria</taxon>
        <taxon>Bacillati</taxon>
        <taxon>Bacillota</taxon>
        <taxon>Negativicutes</taxon>
        <taxon>Veillonellales</taxon>
        <taxon>Veillonellaceae</taxon>
        <taxon>Megasphaera</taxon>
    </lineage>
</organism>
<gene>
    <name evidence="1" type="ORF">AB840_11625</name>
</gene>
<proteinExistence type="predicted"/>
<keyword evidence="2" id="KW-1185">Reference proteome</keyword>
<evidence type="ECO:0000313" key="2">
    <source>
        <dbReference type="Proteomes" id="UP000036503"/>
    </source>
</evidence>
<dbReference type="AlphaFoldDB" id="A0A0J6WTC3"/>
<sequence>MGSTTGGSNSGDPAVYPDAMSKDAWKTSAINYYEKFNHAGQMQQTDGTWVRGPNKSDLNIANERMAVLQDLNQHLSKTAEIYPNNAGNSFGGNWYLKYFMNVKDPHQRLPGYTTINGSTGQEKDPDWKWTGTNSAERYSYNKFILVSVNVDGKIVSQRLITKDLRTQYGLHDKSWGEMLDPSTGKDAVYDYLGSVYEAAMSYYKDRGATEVSFVNSDGQVLTKADAMNSLFVNFVGNTINKPTGADSCLNNFFYFARSMFDPFNMSEIPISSLPSIIQVRGNLLKQDVLPAIDRAAFVQVRQKVGDKLGLQAWYLRSMGEGYHKTGMEEIAGGWNAFADYKYFEHGSFFGGNGTEGVPDRYLDGIRSFTLGAGYVPARNFLLEAFYTFGAKSTSQRDTLYGPEAFTLGDYTRIQVTYKF</sequence>
<dbReference type="EMBL" id="LEKT01000046">
    <property type="protein sequence ID" value="KMO85769.1"/>
    <property type="molecule type" value="Genomic_DNA"/>
</dbReference>
<dbReference type="Proteomes" id="UP000036503">
    <property type="component" value="Unassembled WGS sequence"/>
</dbReference>
<dbReference type="STRING" id="39029.BSR42_07165"/>
<evidence type="ECO:0000313" key="1">
    <source>
        <dbReference type="EMBL" id="KMO85769.1"/>
    </source>
</evidence>